<feature type="domain" description="HIT" evidence="2">
    <location>
        <begin position="37"/>
        <end position="105"/>
    </location>
</feature>
<evidence type="ECO:0000313" key="4">
    <source>
        <dbReference type="Proteomes" id="UP001589814"/>
    </source>
</evidence>
<comment type="caution">
    <text evidence="1">Lacks conserved residue(s) required for the propagation of feature annotation.</text>
</comment>
<evidence type="ECO:0000313" key="3">
    <source>
        <dbReference type="EMBL" id="MFC0269551.1"/>
    </source>
</evidence>
<comment type="caution">
    <text evidence="3">The sequence shown here is derived from an EMBL/GenBank/DDBJ whole genome shotgun (WGS) entry which is preliminary data.</text>
</comment>
<reference evidence="3 4" key="1">
    <citation type="submission" date="2024-09" db="EMBL/GenBank/DDBJ databases">
        <authorList>
            <person name="Sun Q."/>
            <person name="Mori K."/>
        </authorList>
    </citation>
    <scope>NUCLEOTIDE SEQUENCE [LARGE SCALE GENOMIC DNA]</scope>
    <source>
        <strain evidence="3 4">CCM 7415</strain>
    </source>
</reference>
<dbReference type="PROSITE" id="PS51084">
    <property type="entry name" value="HIT_2"/>
    <property type="match status" value="1"/>
</dbReference>
<dbReference type="Proteomes" id="UP001589814">
    <property type="component" value="Unassembled WGS sequence"/>
</dbReference>
<evidence type="ECO:0000256" key="1">
    <source>
        <dbReference type="PROSITE-ProRule" id="PRU00464"/>
    </source>
</evidence>
<dbReference type="PIRSF" id="PIRSF000714">
    <property type="entry name" value="HIT"/>
    <property type="match status" value="1"/>
</dbReference>
<dbReference type="Pfam" id="PF01230">
    <property type="entry name" value="HIT"/>
    <property type="match status" value="1"/>
</dbReference>
<keyword evidence="4" id="KW-1185">Reference proteome</keyword>
<dbReference type="InterPro" id="IPR036265">
    <property type="entry name" value="HIT-like_sf"/>
</dbReference>
<dbReference type="EMBL" id="JBHLVX010000060">
    <property type="protein sequence ID" value="MFC0269551.1"/>
    <property type="molecule type" value="Genomic_DNA"/>
</dbReference>
<dbReference type="InterPro" id="IPR026026">
    <property type="entry name" value="HIT_Hint"/>
</dbReference>
<gene>
    <name evidence="3" type="ORF">ACFFHW_16410</name>
</gene>
<sequence>MSHFELHPRLATDTLDAGETPLCALRLMNDARFFWALLVPRRANISESFELAVEERARLWQETDALGEFLKRECRADKINIAALGNQVPQLHVHVIARLQRDDAWPGPVWGVGRAQALSGDERERRLALLKRFIECL</sequence>
<protein>
    <submittedName>
        <fullName evidence="3">HIT domain-containing protein</fullName>
    </submittedName>
</protein>
<organism evidence="3 4">
    <name type="scientific">Kushneria aurantia</name>
    <dbReference type="NCBI Taxonomy" id="504092"/>
    <lineage>
        <taxon>Bacteria</taxon>
        <taxon>Pseudomonadati</taxon>
        <taxon>Pseudomonadota</taxon>
        <taxon>Gammaproteobacteria</taxon>
        <taxon>Oceanospirillales</taxon>
        <taxon>Halomonadaceae</taxon>
        <taxon>Kushneria</taxon>
    </lineage>
</organism>
<accession>A0ABV6G7D0</accession>
<dbReference type="InterPro" id="IPR011146">
    <property type="entry name" value="HIT-like"/>
</dbReference>
<proteinExistence type="predicted"/>
<evidence type="ECO:0000259" key="2">
    <source>
        <dbReference type="PROSITE" id="PS51084"/>
    </source>
</evidence>
<dbReference type="Gene3D" id="3.30.428.10">
    <property type="entry name" value="HIT-like"/>
    <property type="match status" value="1"/>
</dbReference>
<name>A0ABV6G7D0_9GAMM</name>
<dbReference type="SUPFAM" id="SSF54197">
    <property type="entry name" value="HIT-like"/>
    <property type="match status" value="1"/>
</dbReference>
<dbReference type="RefSeq" id="WP_019951186.1">
    <property type="nucleotide sequence ID" value="NZ_JBHLVX010000060.1"/>
</dbReference>